<dbReference type="GO" id="GO:0016787">
    <property type="term" value="F:hydrolase activity"/>
    <property type="evidence" value="ECO:0007669"/>
    <property type="project" value="UniProtKB-KW"/>
</dbReference>
<feature type="compositionally biased region" description="Low complexity" evidence="7">
    <location>
        <begin position="1478"/>
        <end position="1488"/>
    </location>
</feature>
<feature type="compositionally biased region" description="Low complexity" evidence="7">
    <location>
        <begin position="750"/>
        <end position="760"/>
    </location>
</feature>
<sequence>MGGIKNRDEKRKAAKVFSSGGGGGAKGPAIIDKRGQEEKCPHCDRVFKQNNRLKEHIAKQHADQQQDSTAAAAGTAVQQQPQQSGPGRPGNAGASSSSSSSSHQPAQAKPASAGSAGAGRPPAGSSSSSSGSSSARAGGAAPAAAAAGASSSSNSGGAMFDVGSRGGFYTEKSPKLLLHEWCMQQKRPRPKFKAVPLEGAQDGAFRARVVLPDPKHPGSDKDLVLWLDKDCAAACEEEAQQRGAVAALVAVAGQRSYDYLLPARYKPLWGELVTKAQTRAEAQARAAAAAAQAKAKQAAQRAASASRAPVAVVMSDKQRQAVEGLMQQLALDDSTGDPGAAAAPGSSSSYTAAAAESESEEEVELRRAFVDALVKAGFSAADATSAVRAVGTSAGRDAAAAASAATAAAFNGGRGVTRVWRSHDGLQPYLDWLCLALPVERLPARYRPGGSSGTVGVLRVNNPAAAGSSGSLSSAAAAAAAAAAEADDSASAWLEDPHVSQLVGYGYPADHAMAALQACGGSLLRALHSLQQQLLAGSSSAGGSHDGDQEVVYAAAEGGSAAAGVPAAWSDEAEVLGAIYGDELGSSSPGLLSLAVDGGEQVDGRLLLRVWCPCAPTPYPDAPPLLALSCGALPGSSLLALTASLAAAAQSFVGDPMVHELAVTLGEQLEAAAGGARNSQGQLLLPAPPPFDQPLRSSPAAGAAADGGADGYTQEAEQHAAAAEAIMGDDGSSSSSSSSRQGRQQRRRPQQQMSAEQQAAESRRLAEHFKQLQVSAAHASMRGSRARLPAHGCRQQVLDAVACNDVVVISGATGCGKSTQVPQYLFEQAVSAGQGGATNIIICQPRRIAAVGLATRVADEVGDPAGVGGLVGYSVRLDSKTSQYTRLLFCTTGVLLRRLMSDPQLTGVSHVVLDEVHERNLESDLLLLLLRRTLLSAQLGSNASSSSSSSRPPKVLLMSATADADLFAGYFTGAGPEALLLGQAGGAAQQPRLARSLAVGLLSIPGFTHPVRQMWLEDALQATGIVVGKQSRYAKRKKAKSSAYAPEPEDAGLGYEDDDADGSSGDDDDDDEQQQRPGQRKQQQQQQRAAPARPPNKQPNKQQQQRPRSSGGARAQQAGTASGGGSWQAALGGDAPHGQYSEDVVRSLQLVDASLIHYELIEALLLHIVNLQRQHGPAGLLKGWPGAPPGALEAAAKGAGGGALGAVLIFMPGAPEIDRLVRQLQGSAKLAGAAGHAGLRVLPLHGGLPASVQARVFERPPRGVLKVVVATNVAETSLTIDDVTCVIDTGRHKEMSYDMSRGLSRLAETWVSQAAAQQRRGRAGRVAPGVCYRLWPGRMWGRLDPQQPPEVLRVPLQQLCLTTKATLAAAEQETGCPAPSLSQVLSCLLTPPPAEAVAGAVSQLVALGALAVTPWGEGEALTPLGSHLCAMPMDAALGKALLYGCMLRCASPLLTIAAALGHGRPMWVNPPPDKRGEAAAARQALAPQ</sequence>
<dbReference type="InterPro" id="IPR016135">
    <property type="entry name" value="UBQ-conjugating_enzyme/RWD"/>
</dbReference>
<dbReference type="PROSITE" id="PS00028">
    <property type="entry name" value="ZINC_FINGER_C2H2_1"/>
    <property type="match status" value="1"/>
</dbReference>
<dbReference type="SUPFAM" id="SSF46934">
    <property type="entry name" value="UBA-like"/>
    <property type="match status" value="1"/>
</dbReference>
<evidence type="ECO:0000259" key="12">
    <source>
        <dbReference type="PROSITE" id="PS51194"/>
    </source>
</evidence>
<feature type="compositionally biased region" description="Basic and acidic residues" evidence="7">
    <location>
        <begin position="1"/>
        <end position="11"/>
    </location>
</feature>
<evidence type="ECO:0000256" key="3">
    <source>
        <dbReference type="ARBA" id="ARBA00022801"/>
    </source>
</evidence>
<feature type="compositionally biased region" description="Low complexity" evidence="7">
    <location>
        <begin position="340"/>
        <end position="356"/>
    </location>
</feature>
<keyword evidence="5" id="KW-0479">Metal-binding</keyword>
<dbReference type="Gene3D" id="3.10.110.10">
    <property type="entry name" value="Ubiquitin Conjugating Enzyme"/>
    <property type="match status" value="1"/>
</dbReference>
<dbReference type="InterPro" id="IPR014001">
    <property type="entry name" value="Helicase_ATP-bd"/>
</dbReference>
<feature type="compositionally biased region" description="Low complexity" evidence="7">
    <location>
        <begin position="1098"/>
        <end position="1120"/>
    </location>
</feature>
<feature type="region of interest" description="Disordered" evidence="7">
    <location>
        <begin position="680"/>
        <end position="763"/>
    </location>
</feature>
<feature type="compositionally biased region" description="Acidic residues" evidence="7">
    <location>
        <begin position="1047"/>
        <end position="1072"/>
    </location>
</feature>
<dbReference type="GO" id="GO:0003724">
    <property type="term" value="F:RNA helicase activity"/>
    <property type="evidence" value="ECO:0007669"/>
    <property type="project" value="UniProtKB-EC"/>
</dbReference>
<keyword evidence="5" id="KW-0862">Zinc</keyword>
<feature type="compositionally biased region" description="Basic and acidic residues" evidence="7">
    <location>
        <begin position="31"/>
        <end position="64"/>
    </location>
</feature>
<dbReference type="InterPro" id="IPR009060">
    <property type="entry name" value="UBA-like_sf"/>
</dbReference>
<feature type="region of interest" description="Disordered" evidence="7">
    <location>
        <begin position="1"/>
        <end position="158"/>
    </location>
</feature>
<organism evidence="13 14">
    <name type="scientific">Tetradesmus obliquus</name>
    <name type="common">Green alga</name>
    <name type="synonym">Acutodesmus obliquus</name>
    <dbReference type="NCBI Taxonomy" id="3088"/>
    <lineage>
        <taxon>Eukaryota</taxon>
        <taxon>Viridiplantae</taxon>
        <taxon>Chlorophyta</taxon>
        <taxon>core chlorophytes</taxon>
        <taxon>Chlorophyceae</taxon>
        <taxon>CS clade</taxon>
        <taxon>Sphaeropleales</taxon>
        <taxon>Scenedesmaceae</taxon>
        <taxon>Tetradesmus</taxon>
    </lineage>
</organism>
<dbReference type="PROSITE" id="PS51194">
    <property type="entry name" value="HELICASE_CTER"/>
    <property type="match status" value="1"/>
</dbReference>
<dbReference type="PROSITE" id="PS00690">
    <property type="entry name" value="DEAH_ATP_HELICASE"/>
    <property type="match status" value="1"/>
</dbReference>
<feature type="compositionally biased region" description="Low complexity" evidence="7">
    <location>
        <begin position="1075"/>
        <end position="1091"/>
    </location>
</feature>
<evidence type="ECO:0000313" key="14">
    <source>
        <dbReference type="Proteomes" id="UP000256970"/>
    </source>
</evidence>
<dbReference type="SUPFAM" id="SSF54495">
    <property type="entry name" value="UBC-like"/>
    <property type="match status" value="1"/>
</dbReference>
<dbReference type="CDD" id="cd14291">
    <property type="entry name" value="UBA1_NUB1_like"/>
    <property type="match status" value="1"/>
</dbReference>
<dbReference type="PANTHER" id="PTHR18934">
    <property type="entry name" value="ATP-DEPENDENT RNA HELICASE"/>
    <property type="match status" value="1"/>
</dbReference>
<evidence type="ECO:0000256" key="5">
    <source>
        <dbReference type="PROSITE-ProRule" id="PRU00042"/>
    </source>
</evidence>
<dbReference type="SMART" id="SM00487">
    <property type="entry name" value="DEXDc"/>
    <property type="match status" value="1"/>
</dbReference>
<dbReference type="SMART" id="SM00490">
    <property type="entry name" value="HELICc"/>
    <property type="match status" value="1"/>
</dbReference>
<evidence type="ECO:0000259" key="10">
    <source>
        <dbReference type="PROSITE" id="PS50908"/>
    </source>
</evidence>
<evidence type="ECO:0000256" key="6">
    <source>
        <dbReference type="SAM" id="Coils"/>
    </source>
</evidence>
<evidence type="ECO:0000256" key="2">
    <source>
        <dbReference type="ARBA" id="ARBA00022741"/>
    </source>
</evidence>
<dbReference type="CDD" id="cd17917">
    <property type="entry name" value="DEXHc_RHA-like"/>
    <property type="match status" value="1"/>
</dbReference>
<feature type="non-terminal residue" evidence="13">
    <location>
        <position position="1488"/>
    </location>
</feature>
<dbReference type="InterPro" id="IPR001650">
    <property type="entry name" value="Helicase_C-like"/>
</dbReference>
<dbReference type="InterPro" id="IPR007502">
    <property type="entry name" value="Helicase-assoc_dom"/>
</dbReference>
<feature type="compositionally biased region" description="Low complexity" evidence="7">
    <location>
        <begin position="65"/>
        <end position="158"/>
    </location>
</feature>
<dbReference type="InterPro" id="IPR013087">
    <property type="entry name" value="Znf_C2H2_type"/>
</dbReference>
<feature type="region of interest" description="Disordered" evidence="7">
    <location>
        <begin position="1036"/>
        <end position="1134"/>
    </location>
</feature>
<evidence type="ECO:0000313" key="13">
    <source>
        <dbReference type="EMBL" id="SZX72388.1"/>
    </source>
</evidence>
<keyword evidence="4" id="KW-0067">ATP-binding</keyword>
<keyword evidence="2" id="KW-0547">Nucleotide-binding</keyword>
<dbReference type="InterPro" id="IPR048333">
    <property type="entry name" value="HA2_WH"/>
</dbReference>
<dbReference type="Gene3D" id="1.20.120.1080">
    <property type="match status" value="1"/>
</dbReference>
<feature type="domain" description="C2H2-type" evidence="9">
    <location>
        <begin position="38"/>
        <end position="66"/>
    </location>
</feature>
<dbReference type="STRING" id="3088.A0A383W401"/>
<dbReference type="GO" id="GO:0005524">
    <property type="term" value="F:ATP binding"/>
    <property type="evidence" value="ECO:0007669"/>
    <property type="project" value="UniProtKB-KW"/>
</dbReference>
<dbReference type="EMBL" id="FNXT01001132">
    <property type="protein sequence ID" value="SZX72388.1"/>
    <property type="molecule type" value="Genomic_DNA"/>
</dbReference>
<dbReference type="Gene3D" id="3.30.160.60">
    <property type="entry name" value="Classic Zinc Finger"/>
    <property type="match status" value="1"/>
</dbReference>
<feature type="region of interest" description="Disordered" evidence="7">
    <location>
        <begin position="1468"/>
        <end position="1488"/>
    </location>
</feature>
<name>A0A383W401_TETOB</name>
<dbReference type="InterPro" id="IPR006575">
    <property type="entry name" value="RWD_dom"/>
</dbReference>
<feature type="domain" description="Helicase ATP-binding" evidence="11">
    <location>
        <begin position="798"/>
        <end position="980"/>
    </location>
</feature>
<proteinExistence type="predicted"/>
<keyword evidence="3" id="KW-0378">Hydrolase</keyword>
<dbReference type="Gene3D" id="1.10.8.10">
    <property type="entry name" value="DNA helicase RuvA subunit, C-terminal domain"/>
    <property type="match status" value="1"/>
</dbReference>
<feature type="domain" description="Helicase C-terminal" evidence="12">
    <location>
        <begin position="1191"/>
        <end position="1367"/>
    </location>
</feature>
<gene>
    <name evidence="13" type="ORF">BQ4739_LOCUS12569</name>
</gene>
<dbReference type="InterPro" id="IPR002464">
    <property type="entry name" value="DNA/RNA_helicase_DEAH_CS"/>
</dbReference>
<dbReference type="InterPro" id="IPR027417">
    <property type="entry name" value="P-loop_NTPase"/>
</dbReference>
<dbReference type="Pfam" id="PF00271">
    <property type="entry name" value="Helicase_C"/>
    <property type="match status" value="1"/>
</dbReference>
<evidence type="ECO:0000259" key="9">
    <source>
        <dbReference type="PROSITE" id="PS50157"/>
    </source>
</evidence>
<dbReference type="EC" id="3.6.4.13" evidence="1"/>
<evidence type="ECO:0000256" key="4">
    <source>
        <dbReference type="ARBA" id="ARBA00022840"/>
    </source>
</evidence>
<dbReference type="GO" id="GO:0008270">
    <property type="term" value="F:zinc ion binding"/>
    <property type="evidence" value="ECO:0007669"/>
    <property type="project" value="UniProtKB-KW"/>
</dbReference>
<dbReference type="PROSITE" id="PS51192">
    <property type="entry name" value="HELICASE_ATP_BIND_1"/>
    <property type="match status" value="1"/>
</dbReference>
<feature type="domain" description="RWD" evidence="10">
    <location>
        <begin position="571"/>
        <end position="672"/>
    </location>
</feature>
<protein>
    <recommendedName>
        <fullName evidence="1">RNA helicase</fullName>
        <ecNumber evidence="1">3.6.4.13</ecNumber>
    </recommendedName>
</protein>
<dbReference type="Gene3D" id="3.40.50.300">
    <property type="entry name" value="P-loop containing nucleotide triphosphate hydrolases"/>
    <property type="match status" value="2"/>
</dbReference>
<keyword evidence="6" id="KW-0175">Coiled coil</keyword>
<evidence type="ECO:0000256" key="7">
    <source>
        <dbReference type="SAM" id="MobiDB-lite"/>
    </source>
</evidence>
<dbReference type="Pfam" id="PF21010">
    <property type="entry name" value="HA2_C"/>
    <property type="match status" value="1"/>
</dbReference>
<feature type="compositionally biased region" description="Low complexity" evidence="7">
    <location>
        <begin position="732"/>
        <end position="742"/>
    </location>
</feature>
<keyword evidence="5" id="KW-0863">Zinc-finger</keyword>
<dbReference type="SMART" id="SM00847">
    <property type="entry name" value="HA2"/>
    <property type="match status" value="1"/>
</dbReference>
<dbReference type="PANTHER" id="PTHR18934:SF145">
    <property type="entry name" value="ATP-DEPENDENT RNA HELICASE DHX57-RELATED"/>
    <property type="match status" value="1"/>
</dbReference>
<dbReference type="InterPro" id="IPR015940">
    <property type="entry name" value="UBA"/>
</dbReference>
<dbReference type="PROSITE" id="PS50157">
    <property type="entry name" value="ZINC_FINGER_C2H2_2"/>
    <property type="match status" value="1"/>
</dbReference>
<evidence type="ECO:0000259" key="8">
    <source>
        <dbReference type="PROSITE" id="PS50030"/>
    </source>
</evidence>
<dbReference type="InterPro" id="IPR011545">
    <property type="entry name" value="DEAD/DEAH_box_helicase_dom"/>
</dbReference>
<evidence type="ECO:0000259" key="11">
    <source>
        <dbReference type="PROSITE" id="PS51192"/>
    </source>
</evidence>
<feature type="region of interest" description="Disordered" evidence="7">
    <location>
        <begin position="333"/>
        <end position="357"/>
    </location>
</feature>
<dbReference type="Pfam" id="PF04408">
    <property type="entry name" value="WHD_HA2"/>
    <property type="match status" value="1"/>
</dbReference>
<feature type="coiled-coil region" evidence="6">
    <location>
        <begin position="281"/>
        <end position="308"/>
    </location>
</feature>
<dbReference type="SUPFAM" id="SSF52540">
    <property type="entry name" value="P-loop containing nucleoside triphosphate hydrolases"/>
    <property type="match status" value="1"/>
</dbReference>
<feature type="domain" description="UBA" evidence="8">
    <location>
        <begin position="485"/>
        <end position="533"/>
    </location>
</feature>
<dbReference type="SUPFAM" id="SSF54768">
    <property type="entry name" value="dsRNA-binding domain-like"/>
    <property type="match status" value="1"/>
</dbReference>
<dbReference type="Pfam" id="PF05773">
    <property type="entry name" value="RWD"/>
    <property type="match status" value="1"/>
</dbReference>
<dbReference type="PROSITE" id="PS50908">
    <property type="entry name" value="RWD"/>
    <property type="match status" value="1"/>
</dbReference>
<evidence type="ECO:0000256" key="1">
    <source>
        <dbReference type="ARBA" id="ARBA00012552"/>
    </source>
</evidence>
<dbReference type="SMART" id="SM00355">
    <property type="entry name" value="ZnF_C2H2"/>
    <property type="match status" value="1"/>
</dbReference>
<dbReference type="Pfam" id="PF00270">
    <property type="entry name" value="DEAD"/>
    <property type="match status" value="1"/>
</dbReference>
<accession>A0A383W401</accession>
<dbReference type="GO" id="GO:0003723">
    <property type="term" value="F:RNA binding"/>
    <property type="evidence" value="ECO:0007669"/>
    <property type="project" value="TreeGrafter"/>
</dbReference>
<dbReference type="PROSITE" id="PS50030">
    <property type="entry name" value="UBA"/>
    <property type="match status" value="1"/>
</dbReference>
<dbReference type="Proteomes" id="UP000256970">
    <property type="component" value="Unassembled WGS sequence"/>
</dbReference>
<keyword evidence="14" id="KW-1185">Reference proteome</keyword>
<dbReference type="CDD" id="cd18791">
    <property type="entry name" value="SF2_C_RHA"/>
    <property type="match status" value="1"/>
</dbReference>
<reference evidence="13 14" key="1">
    <citation type="submission" date="2016-10" db="EMBL/GenBank/DDBJ databases">
        <authorList>
            <person name="Cai Z."/>
        </authorList>
    </citation>
    <scope>NUCLEOTIDE SEQUENCE [LARGE SCALE GENOMIC DNA]</scope>
</reference>